<keyword evidence="2" id="KW-1185">Reference proteome</keyword>
<name>A0AAV6QHY5_SOLSE</name>
<evidence type="ECO:0000313" key="1">
    <source>
        <dbReference type="EMBL" id="KAG7490773.1"/>
    </source>
</evidence>
<reference evidence="1 2" key="1">
    <citation type="journal article" date="2021" name="Sci. Rep.">
        <title>Chromosome anchoring in Senegalese sole (Solea senegalensis) reveals sex-associated markers and genome rearrangements in flatfish.</title>
        <authorList>
            <person name="Guerrero-Cozar I."/>
            <person name="Gomez-Garrido J."/>
            <person name="Berbel C."/>
            <person name="Martinez-Blanch J.F."/>
            <person name="Alioto T."/>
            <person name="Claros M.G."/>
            <person name="Gagnaire P.A."/>
            <person name="Manchado M."/>
        </authorList>
    </citation>
    <scope>NUCLEOTIDE SEQUENCE [LARGE SCALE GENOMIC DNA]</scope>
    <source>
        <strain evidence="1">Sse05_10M</strain>
    </source>
</reference>
<protein>
    <submittedName>
        <fullName evidence="1">Uncharacterized protein</fullName>
    </submittedName>
</protein>
<evidence type="ECO:0000313" key="2">
    <source>
        <dbReference type="Proteomes" id="UP000693946"/>
    </source>
</evidence>
<proteinExistence type="predicted"/>
<accession>A0AAV6QHY5</accession>
<dbReference type="EMBL" id="JAGKHQ010000017">
    <property type="protein sequence ID" value="KAG7490773.1"/>
    <property type="molecule type" value="Genomic_DNA"/>
</dbReference>
<organism evidence="1 2">
    <name type="scientific">Solea senegalensis</name>
    <name type="common">Senegalese sole</name>
    <dbReference type="NCBI Taxonomy" id="28829"/>
    <lineage>
        <taxon>Eukaryota</taxon>
        <taxon>Metazoa</taxon>
        <taxon>Chordata</taxon>
        <taxon>Craniata</taxon>
        <taxon>Vertebrata</taxon>
        <taxon>Euteleostomi</taxon>
        <taxon>Actinopterygii</taxon>
        <taxon>Neopterygii</taxon>
        <taxon>Teleostei</taxon>
        <taxon>Neoteleostei</taxon>
        <taxon>Acanthomorphata</taxon>
        <taxon>Carangaria</taxon>
        <taxon>Pleuronectiformes</taxon>
        <taxon>Pleuronectoidei</taxon>
        <taxon>Soleidae</taxon>
        <taxon>Solea</taxon>
    </lineage>
</organism>
<dbReference type="AlphaFoldDB" id="A0AAV6QHY5"/>
<gene>
    <name evidence="1" type="ORF">JOB18_042021</name>
</gene>
<dbReference type="Proteomes" id="UP000693946">
    <property type="component" value="Linkage Group LG5"/>
</dbReference>
<sequence>MTAAGEQLAAEGTSTKRDWLEAGAAVGAAGGAGHAPFHGDCVISALFIVTLVLDVGVFPPETLRTVSRVHSEEELHQSATDSQGHARTLIAGCMVIWT</sequence>
<comment type="caution">
    <text evidence="1">The sequence shown here is derived from an EMBL/GenBank/DDBJ whole genome shotgun (WGS) entry which is preliminary data.</text>
</comment>